<comment type="similarity">
    <text evidence="1 9 11">Belongs to the peptidase A8 family.</text>
</comment>
<evidence type="ECO:0000256" key="1">
    <source>
        <dbReference type="ARBA" id="ARBA00006139"/>
    </source>
</evidence>
<dbReference type="KEGG" id="aqt:FN924_07970"/>
<dbReference type="UniPathway" id="UPA00665"/>
<organism evidence="12 13">
    <name type="scientific">Radiobacillus deserti</name>
    <dbReference type="NCBI Taxonomy" id="2594883"/>
    <lineage>
        <taxon>Bacteria</taxon>
        <taxon>Bacillati</taxon>
        <taxon>Bacillota</taxon>
        <taxon>Bacilli</taxon>
        <taxon>Bacillales</taxon>
        <taxon>Bacillaceae</taxon>
        <taxon>Radiobacillus</taxon>
    </lineage>
</organism>
<sequence>MYYYILALVIIGFDQWTKWRIIQTMDIGESIPVLEPFLYITSHRNTGAAWGILEGKMGFFYVVTIVVIAVVIYYMHKYGKESKLAGISLALILGGAIGNFIDRLFRKEVVDFVDVYIGSYDYPIFNVADSSLVVGVIVLLIVTFIDERQKGRTK</sequence>
<keyword evidence="4 9" id="KW-0812">Transmembrane</keyword>
<evidence type="ECO:0000313" key="13">
    <source>
        <dbReference type="Proteomes" id="UP000315215"/>
    </source>
</evidence>
<dbReference type="HAMAP" id="MF_00161">
    <property type="entry name" value="LspA"/>
    <property type="match status" value="1"/>
</dbReference>
<evidence type="ECO:0000256" key="4">
    <source>
        <dbReference type="ARBA" id="ARBA00022692"/>
    </source>
</evidence>
<evidence type="ECO:0000256" key="6">
    <source>
        <dbReference type="ARBA" id="ARBA00022801"/>
    </source>
</evidence>
<feature type="transmembrane region" description="Helical" evidence="9">
    <location>
        <begin position="58"/>
        <end position="75"/>
    </location>
</feature>
<dbReference type="PRINTS" id="PR00781">
    <property type="entry name" value="LIPOSIGPTASE"/>
</dbReference>
<protein>
    <recommendedName>
        <fullName evidence="9">Lipoprotein signal peptidase</fullName>
        <ecNumber evidence="9">3.4.23.36</ecNumber>
    </recommendedName>
    <alternativeName>
        <fullName evidence="9">Prolipoprotein signal peptidase</fullName>
    </alternativeName>
    <alternativeName>
        <fullName evidence="9">Signal peptidase II</fullName>
        <shortName evidence="9">SPase II</shortName>
    </alternativeName>
</protein>
<keyword evidence="2 9" id="KW-1003">Cell membrane</keyword>
<comment type="pathway">
    <text evidence="9">Protein modification; lipoprotein biosynthesis (signal peptide cleavage).</text>
</comment>
<dbReference type="PANTHER" id="PTHR33695">
    <property type="entry name" value="LIPOPROTEIN SIGNAL PEPTIDASE"/>
    <property type="match status" value="1"/>
</dbReference>
<evidence type="ECO:0000256" key="3">
    <source>
        <dbReference type="ARBA" id="ARBA00022670"/>
    </source>
</evidence>
<dbReference type="NCBIfam" id="TIGR00077">
    <property type="entry name" value="lspA"/>
    <property type="match status" value="1"/>
</dbReference>
<evidence type="ECO:0000256" key="2">
    <source>
        <dbReference type="ARBA" id="ARBA00022475"/>
    </source>
</evidence>
<dbReference type="AlphaFoldDB" id="A0A516KL75"/>
<dbReference type="EMBL" id="CP041666">
    <property type="protein sequence ID" value="QDP42142.1"/>
    <property type="molecule type" value="Genomic_DNA"/>
</dbReference>
<gene>
    <name evidence="9" type="primary">lspA</name>
    <name evidence="12" type="ORF">FN924_07970</name>
</gene>
<comment type="caution">
    <text evidence="9">Lacks conserved residue(s) required for the propagation of feature annotation.</text>
</comment>
<dbReference type="Pfam" id="PF01252">
    <property type="entry name" value="Peptidase_A8"/>
    <property type="match status" value="1"/>
</dbReference>
<dbReference type="Proteomes" id="UP000315215">
    <property type="component" value="Chromosome"/>
</dbReference>
<accession>A0A516KL75</accession>
<evidence type="ECO:0000313" key="12">
    <source>
        <dbReference type="EMBL" id="QDP42142.1"/>
    </source>
</evidence>
<dbReference type="PANTHER" id="PTHR33695:SF1">
    <property type="entry name" value="LIPOPROTEIN SIGNAL PEPTIDASE"/>
    <property type="match status" value="1"/>
</dbReference>
<dbReference type="InterPro" id="IPR001872">
    <property type="entry name" value="Peptidase_A8"/>
</dbReference>
<feature type="active site" evidence="9">
    <location>
        <position position="111"/>
    </location>
</feature>
<feature type="transmembrane region" description="Helical" evidence="9">
    <location>
        <begin position="122"/>
        <end position="145"/>
    </location>
</feature>
<name>A0A516KL75_9BACI</name>
<evidence type="ECO:0000256" key="8">
    <source>
        <dbReference type="ARBA" id="ARBA00023136"/>
    </source>
</evidence>
<keyword evidence="7 9" id="KW-1133">Transmembrane helix</keyword>
<dbReference type="GO" id="GO:0004190">
    <property type="term" value="F:aspartic-type endopeptidase activity"/>
    <property type="evidence" value="ECO:0007669"/>
    <property type="project" value="UniProtKB-UniRule"/>
</dbReference>
<feature type="active site" evidence="9">
    <location>
        <position position="129"/>
    </location>
</feature>
<comment type="function">
    <text evidence="9 10">This protein specifically catalyzes the removal of signal peptides from prolipoproteins.</text>
</comment>
<keyword evidence="8 9" id="KW-0472">Membrane</keyword>
<dbReference type="OrthoDB" id="9810259at2"/>
<keyword evidence="5 9" id="KW-0064">Aspartyl protease</keyword>
<feature type="transmembrane region" description="Helical" evidence="9">
    <location>
        <begin position="84"/>
        <end position="102"/>
    </location>
</feature>
<dbReference type="PROSITE" id="PS00855">
    <property type="entry name" value="SPASE_II"/>
    <property type="match status" value="1"/>
</dbReference>
<dbReference type="GO" id="GO:0005886">
    <property type="term" value="C:plasma membrane"/>
    <property type="evidence" value="ECO:0007669"/>
    <property type="project" value="UniProtKB-SubCell"/>
</dbReference>
<keyword evidence="12" id="KW-0449">Lipoprotein</keyword>
<proteinExistence type="inferred from homology"/>
<evidence type="ECO:0000256" key="11">
    <source>
        <dbReference type="RuleBase" id="RU004181"/>
    </source>
</evidence>
<keyword evidence="13" id="KW-1185">Reference proteome</keyword>
<dbReference type="EC" id="3.4.23.36" evidence="9"/>
<keyword evidence="6 9" id="KW-0378">Hydrolase</keyword>
<reference evidence="12 13" key="1">
    <citation type="submission" date="2019-07" db="EMBL/GenBank/DDBJ databases">
        <authorList>
            <person name="Li J."/>
        </authorList>
    </citation>
    <scope>NUCLEOTIDE SEQUENCE [LARGE SCALE GENOMIC DNA]</scope>
    <source>
        <strain evidence="12 13">TKL69</strain>
    </source>
</reference>
<keyword evidence="3 9" id="KW-0645">Protease</keyword>
<evidence type="ECO:0000256" key="9">
    <source>
        <dbReference type="HAMAP-Rule" id="MF_00161"/>
    </source>
</evidence>
<dbReference type="GO" id="GO:0006508">
    <property type="term" value="P:proteolysis"/>
    <property type="evidence" value="ECO:0007669"/>
    <property type="project" value="UniProtKB-KW"/>
</dbReference>
<evidence type="ECO:0000256" key="10">
    <source>
        <dbReference type="RuleBase" id="RU000594"/>
    </source>
</evidence>
<comment type="catalytic activity">
    <reaction evidence="9 10">
        <text>Release of signal peptides from bacterial membrane prolipoproteins. Hydrolyzes -Xaa-Yaa-Zaa-|-(S,diacylglyceryl)Cys-, in which Xaa is hydrophobic (preferably Leu), and Yaa (Ala or Ser) and Zaa (Gly or Ala) have small, neutral side chains.</text>
        <dbReference type="EC" id="3.4.23.36"/>
    </reaction>
</comment>
<evidence type="ECO:0000256" key="7">
    <source>
        <dbReference type="ARBA" id="ARBA00022989"/>
    </source>
</evidence>
<comment type="subcellular location">
    <subcellularLocation>
        <location evidence="9">Cell membrane</location>
        <topology evidence="9">Multi-pass membrane protein</topology>
    </subcellularLocation>
</comment>
<evidence type="ECO:0000256" key="5">
    <source>
        <dbReference type="ARBA" id="ARBA00022750"/>
    </source>
</evidence>